<name>A0A0E9TAV3_ANGAN</name>
<proteinExistence type="predicted"/>
<feature type="region of interest" description="Disordered" evidence="1">
    <location>
        <begin position="1"/>
        <end position="20"/>
    </location>
</feature>
<accession>A0A0E9TAV3</accession>
<reference evidence="2" key="1">
    <citation type="submission" date="2014-11" db="EMBL/GenBank/DDBJ databases">
        <authorList>
            <person name="Amaro Gonzalez C."/>
        </authorList>
    </citation>
    <scope>NUCLEOTIDE SEQUENCE</scope>
</reference>
<evidence type="ECO:0000256" key="1">
    <source>
        <dbReference type="SAM" id="MobiDB-lite"/>
    </source>
</evidence>
<evidence type="ECO:0000313" key="2">
    <source>
        <dbReference type="EMBL" id="JAH50040.1"/>
    </source>
</evidence>
<sequence>MVGPEEGAGPRARAAAIGFT</sequence>
<organism evidence="2">
    <name type="scientific">Anguilla anguilla</name>
    <name type="common">European freshwater eel</name>
    <name type="synonym">Muraena anguilla</name>
    <dbReference type="NCBI Taxonomy" id="7936"/>
    <lineage>
        <taxon>Eukaryota</taxon>
        <taxon>Metazoa</taxon>
        <taxon>Chordata</taxon>
        <taxon>Craniata</taxon>
        <taxon>Vertebrata</taxon>
        <taxon>Euteleostomi</taxon>
        <taxon>Actinopterygii</taxon>
        <taxon>Neopterygii</taxon>
        <taxon>Teleostei</taxon>
        <taxon>Anguilliformes</taxon>
        <taxon>Anguillidae</taxon>
        <taxon>Anguilla</taxon>
    </lineage>
</organism>
<protein>
    <submittedName>
        <fullName evidence="2">Uncharacterized protein</fullName>
    </submittedName>
</protein>
<dbReference type="EMBL" id="GBXM01058537">
    <property type="protein sequence ID" value="JAH50040.1"/>
    <property type="molecule type" value="Transcribed_RNA"/>
</dbReference>
<reference evidence="2" key="2">
    <citation type="journal article" date="2015" name="Fish Shellfish Immunol.">
        <title>Early steps in the European eel (Anguilla anguilla)-Vibrio vulnificus interaction in the gills: Role of the RtxA13 toxin.</title>
        <authorList>
            <person name="Callol A."/>
            <person name="Pajuelo D."/>
            <person name="Ebbesson L."/>
            <person name="Teles M."/>
            <person name="MacKenzie S."/>
            <person name="Amaro C."/>
        </authorList>
    </citation>
    <scope>NUCLEOTIDE SEQUENCE</scope>
</reference>
<dbReference type="AlphaFoldDB" id="A0A0E9TAV3"/>